<evidence type="ECO:0000313" key="2">
    <source>
        <dbReference type="Proteomes" id="UP000265520"/>
    </source>
</evidence>
<keyword evidence="2" id="KW-1185">Reference proteome</keyword>
<evidence type="ECO:0000313" key="1">
    <source>
        <dbReference type="EMBL" id="MCI60262.1"/>
    </source>
</evidence>
<dbReference type="AlphaFoldDB" id="A0A392TH34"/>
<accession>A0A392TH34</accession>
<organism evidence="1 2">
    <name type="scientific">Trifolium medium</name>
    <dbReference type="NCBI Taxonomy" id="97028"/>
    <lineage>
        <taxon>Eukaryota</taxon>
        <taxon>Viridiplantae</taxon>
        <taxon>Streptophyta</taxon>
        <taxon>Embryophyta</taxon>
        <taxon>Tracheophyta</taxon>
        <taxon>Spermatophyta</taxon>
        <taxon>Magnoliopsida</taxon>
        <taxon>eudicotyledons</taxon>
        <taxon>Gunneridae</taxon>
        <taxon>Pentapetalae</taxon>
        <taxon>rosids</taxon>
        <taxon>fabids</taxon>
        <taxon>Fabales</taxon>
        <taxon>Fabaceae</taxon>
        <taxon>Papilionoideae</taxon>
        <taxon>50 kb inversion clade</taxon>
        <taxon>NPAAA clade</taxon>
        <taxon>Hologalegina</taxon>
        <taxon>IRL clade</taxon>
        <taxon>Trifolieae</taxon>
        <taxon>Trifolium</taxon>
    </lineage>
</organism>
<sequence length="73" mass="8096">MRLQEKRVPCPVSCPVCNQGSEDDWHVLFGCETSSQARQTAGLALTVESRLQHSINARDVIHKICNNEDSNTA</sequence>
<dbReference type="EMBL" id="LXQA010578415">
    <property type="protein sequence ID" value="MCI60262.1"/>
    <property type="molecule type" value="Genomic_DNA"/>
</dbReference>
<name>A0A392TH34_9FABA</name>
<comment type="caution">
    <text evidence="1">The sequence shown here is derived from an EMBL/GenBank/DDBJ whole genome shotgun (WGS) entry which is preliminary data.</text>
</comment>
<dbReference type="Proteomes" id="UP000265520">
    <property type="component" value="Unassembled WGS sequence"/>
</dbReference>
<proteinExistence type="predicted"/>
<feature type="non-terminal residue" evidence="1">
    <location>
        <position position="73"/>
    </location>
</feature>
<protein>
    <submittedName>
        <fullName evidence="1">Uncharacterized protein</fullName>
    </submittedName>
</protein>
<reference evidence="1 2" key="1">
    <citation type="journal article" date="2018" name="Front. Plant Sci.">
        <title>Red Clover (Trifolium pratense) and Zigzag Clover (T. medium) - A Picture of Genomic Similarities and Differences.</title>
        <authorList>
            <person name="Dluhosova J."/>
            <person name="Istvanek J."/>
            <person name="Nedelnik J."/>
            <person name="Repkova J."/>
        </authorList>
    </citation>
    <scope>NUCLEOTIDE SEQUENCE [LARGE SCALE GENOMIC DNA]</scope>
    <source>
        <strain evidence="2">cv. 10/8</strain>
        <tissue evidence="1">Leaf</tissue>
    </source>
</reference>